<dbReference type="PANTHER" id="PTHR42837">
    <property type="entry name" value="REGULATOR OF SIGMA-E PROTEASE RSEP"/>
    <property type="match status" value="1"/>
</dbReference>
<dbReference type="PANTHER" id="PTHR42837:SF2">
    <property type="entry name" value="MEMBRANE METALLOPROTEASE ARASP2, CHLOROPLASTIC-RELATED"/>
    <property type="match status" value="1"/>
</dbReference>
<gene>
    <name evidence="13" type="primary">rseP</name>
    <name evidence="13" type="ORF">D3877_05290</name>
</gene>
<dbReference type="GO" id="GO:0046872">
    <property type="term" value="F:metal ion binding"/>
    <property type="evidence" value="ECO:0007669"/>
    <property type="project" value="UniProtKB-KW"/>
</dbReference>
<comment type="subcellular location">
    <subcellularLocation>
        <location evidence="2">Membrane</location>
        <topology evidence="2">Multi-pass membrane protein</topology>
    </subcellularLocation>
</comment>
<evidence type="ECO:0000256" key="4">
    <source>
        <dbReference type="ARBA" id="ARBA00022670"/>
    </source>
</evidence>
<feature type="transmembrane region" description="Helical" evidence="11">
    <location>
        <begin position="292"/>
        <end position="312"/>
    </location>
</feature>
<evidence type="ECO:0000256" key="9">
    <source>
        <dbReference type="ARBA" id="ARBA00023049"/>
    </source>
</evidence>
<dbReference type="Gene3D" id="2.30.42.10">
    <property type="match status" value="1"/>
</dbReference>
<dbReference type="InterPro" id="IPR001478">
    <property type="entry name" value="PDZ"/>
</dbReference>
<keyword evidence="11" id="KW-0479">Metal-binding</keyword>
<dbReference type="GO" id="GO:0006508">
    <property type="term" value="P:proteolysis"/>
    <property type="evidence" value="ECO:0007669"/>
    <property type="project" value="UniProtKB-KW"/>
</dbReference>
<feature type="transmembrane region" description="Helical" evidence="11">
    <location>
        <begin position="342"/>
        <end position="360"/>
    </location>
</feature>
<dbReference type="CDD" id="cd06163">
    <property type="entry name" value="S2P-M50_PDZ_RseP-like"/>
    <property type="match status" value="1"/>
</dbReference>
<evidence type="ECO:0000256" key="7">
    <source>
        <dbReference type="ARBA" id="ARBA00022833"/>
    </source>
</evidence>
<keyword evidence="4 13" id="KW-0645">Protease</keyword>
<dbReference type="RefSeq" id="WP_119829668.1">
    <property type="nucleotide sequence ID" value="NZ_QYUL01000001.1"/>
</dbReference>
<keyword evidence="8 11" id="KW-1133">Transmembrane helix</keyword>
<dbReference type="InterPro" id="IPR041489">
    <property type="entry name" value="PDZ_6"/>
</dbReference>
<dbReference type="Proteomes" id="UP000283458">
    <property type="component" value="Unassembled WGS sequence"/>
</dbReference>
<protein>
    <recommendedName>
        <fullName evidence="11">Zinc metalloprotease</fullName>
        <ecNumber evidence="11">3.4.24.-</ecNumber>
    </recommendedName>
</protein>
<dbReference type="PROSITE" id="PS50106">
    <property type="entry name" value="PDZ"/>
    <property type="match status" value="1"/>
</dbReference>
<dbReference type="SMART" id="SM00228">
    <property type="entry name" value="PDZ"/>
    <property type="match status" value="1"/>
</dbReference>
<dbReference type="NCBIfam" id="TIGR00054">
    <property type="entry name" value="RIP metalloprotease RseP"/>
    <property type="match status" value="1"/>
</dbReference>
<dbReference type="InterPro" id="IPR036034">
    <property type="entry name" value="PDZ_sf"/>
</dbReference>
<feature type="transmembrane region" description="Helical" evidence="11">
    <location>
        <begin position="110"/>
        <end position="133"/>
    </location>
</feature>
<keyword evidence="6 11" id="KW-0378">Hydrolase</keyword>
<organism evidence="13 14">
    <name type="scientific">Azospirillum cavernae</name>
    <dbReference type="NCBI Taxonomy" id="2320860"/>
    <lineage>
        <taxon>Bacteria</taxon>
        <taxon>Pseudomonadati</taxon>
        <taxon>Pseudomonadota</taxon>
        <taxon>Alphaproteobacteria</taxon>
        <taxon>Rhodospirillales</taxon>
        <taxon>Azospirillaceae</taxon>
        <taxon>Azospirillum</taxon>
    </lineage>
</organism>
<dbReference type="GO" id="GO:0016020">
    <property type="term" value="C:membrane"/>
    <property type="evidence" value="ECO:0007669"/>
    <property type="project" value="UniProtKB-SubCell"/>
</dbReference>
<evidence type="ECO:0000256" key="11">
    <source>
        <dbReference type="RuleBase" id="RU362031"/>
    </source>
</evidence>
<reference evidence="13 14" key="1">
    <citation type="submission" date="2018-09" db="EMBL/GenBank/DDBJ databases">
        <authorList>
            <person name="Zhu H."/>
        </authorList>
    </citation>
    <scope>NUCLEOTIDE SEQUENCE [LARGE SCALE GENOMIC DNA]</scope>
    <source>
        <strain evidence="13 14">K2W22B-5</strain>
    </source>
</reference>
<dbReference type="AlphaFoldDB" id="A0A418W249"/>
<dbReference type="Pfam" id="PF02163">
    <property type="entry name" value="Peptidase_M50"/>
    <property type="match status" value="1"/>
</dbReference>
<evidence type="ECO:0000259" key="12">
    <source>
        <dbReference type="PROSITE" id="PS50106"/>
    </source>
</evidence>
<name>A0A418W249_9PROT</name>
<feature type="domain" description="PDZ" evidence="12">
    <location>
        <begin position="144"/>
        <end position="173"/>
    </location>
</feature>
<dbReference type="InterPro" id="IPR004387">
    <property type="entry name" value="Pept_M50_Zn"/>
</dbReference>
<dbReference type="OrthoDB" id="9782003at2"/>
<sequence length="377" mass="40734">MDVLGGFWTSVLAFLLVLTVLVFVHELGHYLVARRNGVRIEVFSIGFGPELFGYTDRVGTRWKISALPLGGYVKMFGDADPASTPGAHLTAMTEEERAVSFHHKPLGQRAAVVAAGPIANFIFSITVLSVLFATAGQSFTPADVGGVQPGSAAERAGLKPGDLIRAIDGTEIQRFEEIRSIVSIKPGESLRMDVERDGKMIALDATPDARDIVDRMGNSHRVGQLGITRGGADMKRHDPATAVWQAAREIYGMISGTFTALGQMIEGSRGTEELGGPLRIAQMSGEVAQSGWYPLVWFMAFLSVNLGLINLFPVPMLDGGHLLFYAIEGALGRPLGARAQEYGFRIGLALVLTLMVFATWNDLVQLRVVDFFRGLVS</sequence>
<keyword evidence="5 11" id="KW-0812">Transmembrane</keyword>
<keyword evidence="10 11" id="KW-0472">Membrane</keyword>
<dbReference type="CDD" id="cd23081">
    <property type="entry name" value="cpPDZ_EcRseP-like"/>
    <property type="match status" value="1"/>
</dbReference>
<dbReference type="EMBL" id="QYUL01000001">
    <property type="protein sequence ID" value="RJF84028.1"/>
    <property type="molecule type" value="Genomic_DNA"/>
</dbReference>
<dbReference type="EC" id="3.4.24.-" evidence="11"/>
<feature type="transmembrane region" description="Helical" evidence="11">
    <location>
        <begin position="6"/>
        <end position="25"/>
    </location>
</feature>
<evidence type="ECO:0000313" key="14">
    <source>
        <dbReference type="Proteomes" id="UP000283458"/>
    </source>
</evidence>
<proteinExistence type="inferred from homology"/>
<evidence type="ECO:0000313" key="13">
    <source>
        <dbReference type="EMBL" id="RJF84028.1"/>
    </source>
</evidence>
<accession>A0A418W249</accession>
<keyword evidence="9 11" id="KW-0482">Metalloprotease</keyword>
<comment type="similarity">
    <text evidence="3 11">Belongs to the peptidase M50B family.</text>
</comment>
<comment type="caution">
    <text evidence="13">The sequence shown here is derived from an EMBL/GenBank/DDBJ whole genome shotgun (WGS) entry which is preliminary data.</text>
</comment>
<keyword evidence="14" id="KW-1185">Reference proteome</keyword>
<dbReference type="InterPro" id="IPR008915">
    <property type="entry name" value="Peptidase_M50"/>
</dbReference>
<evidence type="ECO:0000256" key="5">
    <source>
        <dbReference type="ARBA" id="ARBA00022692"/>
    </source>
</evidence>
<evidence type="ECO:0000256" key="2">
    <source>
        <dbReference type="ARBA" id="ARBA00004141"/>
    </source>
</evidence>
<evidence type="ECO:0000256" key="8">
    <source>
        <dbReference type="ARBA" id="ARBA00022989"/>
    </source>
</evidence>
<dbReference type="SUPFAM" id="SSF50156">
    <property type="entry name" value="PDZ domain-like"/>
    <property type="match status" value="1"/>
</dbReference>
<evidence type="ECO:0000256" key="10">
    <source>
        <dbReference type="ARBA" id="ARBA00023136"/>
    </source>
</evidence>
<dbReference type="GO" id="GO:0004222">
    <property type="term" value="F:metalloendopeptidase activity"/>
    <property type="evidence" value="ECO:0007669"/>
    <property type="project" value="InterPro"/>
</dbReference>
<evidence type="ECO:0000256" key="6">
    <source>
        <dbReference type="ARBA" id="ARBA00022801"/>
    </source>
</evidence>
<evidence type="ECO:0000256" key="1">
    <source>
        <dbReference type="ARBA" id="ARBA00001947"/>
    </source>
</evidence>
<evidence type="ECO:0000256" key="3">
    <source>
        <dbReference type="ARBA" id="ARBA00007931"/>
    </source>
</evidence>
<comment type="cofactor">
    <cofactor evidence="1 11">
        <name>Zn(2+)</name>
        <dbReference type="ChEBI" id="CHEBI:29105"/>
    </cofactor>
</comment>
<dbReference type="Pfam" id="PF17820">
    <property type="entry name" value="PDZ_6"/>
    <property type="match status" value="1"/>
</dbReference>
<keyword evidence="7 11" id="KW-0862">Zinc</keyword>